<organism evidence="4 5">
    <name type="scientific">Vicingus serpentipes</name>
    <dbReference type="NCBI Taxonomy" id="1926625"/>
    <lineage>
        <taxon>Bacteria</taxon>
        <taxon>Pseudomonadati</taxon>
        <taxon>Bacteroidota</taxon>
        <taxon>Flavobacteriia</taxon>
        <taxon>Flavobacteriales</taxon>
        <taxon>Vicingaceae</taxon>
        <taxon>Vicingus</taxon>
    </lineage>
</organism>
<keyword evidence="5" id="KW-1185">Reference proteome</keyword>
<comment type="caution">
    <text evidence="4">The sequence shown here is derived from an EMBL/GenBank/DDBJ whole genome shotgun (WGS) entry which is preliminary data.</text>
</comment>
<name>A0A5C6RWZ0_9FLAO</name>
<dbReference type="PROSITE" id="PS50005">
    <property type="entry name" value="TPR"/>
    <property type="match status" value="3"/>
</dbReference>
<dbReference type="PROSITE" id="PS50293">
    <property type="entry name" value="TPR_REGION"/>
    <property type="match status" value="1"/>
</dbReference>
<dbReference type="InterPro" id="IPR019734">
    <property type="entry name" value="TPR_rpt"/>
</dbReference>
<dbReference type="OrthoDB" id="9803982at2"/>
<evidence type="ECO:0000256" key="2">
    <source>
        <dbReference type="ARBA" id="ARBA00022803"/>
    </source>
</evidence>
<sequence>MRIFSFIVLVSSILFYSCNETVKPKNGENEKVEVDSLTAYKNAAFEVINEQLKADPNNPNLYMKRAQMYEQYDEVLYAIEDIDRAIKIDSLLPEFYLLKAEMQKKVDDFQNAKRTLDRCLFIDNNNVQARIELGWLAFIIQNYEQAIEYADAALKRNMYSAEAYYLKGMVFYEQQDTTKAISSFITAVEQESNYYDAYIQLGVLHFNQDNDLAKGYIKNALRIKPESPEALYHYGLWCQEHGEYNEAIETYHKIIAIKPFREALFNLGYIHQEYLKVYDLAIGFYTEAIGSDKNYFEAYYNRGLCHEQLGNFDQAELDYRKALEINSNYDFAALSLDRVLKKK</sequence>
<evidence type="ECO:0000313" key="4">
    <source>
        <dbReference type="EMBL" id="TXB66821.1"/>
    </source>
</evidence>
<dbReference type="SUPFAM" id="SSF48452">
    <property type="entry name" value="TPR-like"/>
    <property type="match status" value="2"/>
</dbReference>
<accession>A0A5C6RWZ0</accession>
<feature type="repeat" description="TPR" evidence="3">
    <location>
        <begin position="161"/>
        <end position="194"/>
    </location>
</feature>
<dbReference type="AlphaFoldDB" id="A0A5C6RWZ0"/>
<dbReference type="InterPro" id="IPR011990">
    <property type="entry name" value="TPR-like_helical_dom_sf"/>
</dbReference>
<dbReference type="Gene3D" id="1.25.40.10">
    <property type="entry name" value="Tetratricopeptide repeat domain"/>
    <property type="match status" value="3"/>
</dbReference>
<evidence type="ECO:0000313" key="5">
    <source>
        <dbReference type="Proteomes" id="UP000321721"/>
    </source>
</evidence>
<dbReference type="Pfam" id="PF13432">
    <property type="entry name" value="TPR_16"/>
    <property type="match status" value="2"/>
</dbReference>
<dbReference type="Proteomes" id="UP000321721">
    <property type="component" value="Unassembled WGS sequence"/>
</dbReference>
<dbReference type="RefSeq" id="WP_147097795.1">
    <property type="nucleotide sequence ID" value="NZ_VOOS01000001.1"/>
</dbReference>
<gene>
    <name evidence="4" type="ORF">FRY74_01155</name>
</gene>
<feature type="repeat" description="TPR" evidence="3">
    <location>
        <begin position="296"/>
        <end position="329"/>
    </location>
</feature>
<evidence type="ECO:0000256" key="3">
    <source>
        <dbReference type="PROSITE-ProRule" id="PRU00339"/>
    </source>
</evidence>
<protein>
    <submittedName>
        <fullName evidence="4">Tetratricopeptide repeat protein</fullName>
    </submittedName>
</protein>
<dbReference type="SMART" id="SM00028">
    <property type="entry name" value="TPR"/>
    <property type="match status" value="8"/>
</dbReference>
<dbReference type="PANTHER" id="PTHR44858">
    <property type="entry name" value="TETRATRICOPEPTIDE REPEAT PROTEIN 6"/>
    <property type="match status" value="1"/>
</dbReference>
<dbReference type="EMBL" id="VOOS01000001">
    <property type="protein sequence ID" value="TXB66821.1"/>
    <property type="molecule type" value="Genomic_DNA"/>
</dbReference>
<keyword evidence="2 3" id="KW-0802">TPR repeat</keyword>
<keyword evidence="1" id="KW-0677">Repeat</keyword>
<dbReference type="PANTHER" id="PTHR44858:SF1">
    <property type="entry name" value="UDP-N-ACETYLGLUCOSAMINE--PEPTIDE N-ACETYLGLUCOSAMINYLTRANSFERASE SPINDLY-RELATED"/>
    <property type="match status" value="1"/>
</dbReference>
<dbReference type="PROSITE" id="PS51257">
    <property type="entry name" value="PROKAR_LIPOPROTEIN"/>
    <property type="match status" value="1"/>
</dbReference>
<evidence type="ECO:0000256" key="1">
    <source>
        <dbReference type="ARBA" id="ARBA00022737"/>
    </source>
</evidence>
<dbReference type="Pfam" id="PF00515">
    <property type="entry name" value="TPR_1"/>
    <property type="match status" value="1"/>
</dbReference>
<reference evidence="4 5" key="1">
    <citation type="submission" date="2019-08" db="EMBL/GenBank/DDBJ databases">
        <title>Genome of Vicingus serpentipes NCIMB 15042.</title>
        <authorList>
            <person name="Bowman J.P."/>
        </authorList>
    </citation>
    <scope>NUCLEOTIDE SEQUENCE [LARGE SCALE GENOMIC DNA]</scope>
    <source>
        <strain evidence="4 5">NCIMB 15042</strain>
    </source>
</reference>
<dbReference type="InterPro" id="IPR050498">
    <property type="entry name" value="Ycf3"/>
</dbReference>
<feature type="repeat" description="TPR" evidence="3">
    <location>
        <begin position="228"/>
        <end position="261"/>
    </location>
</feature>
<proteinExistence type="predicted"/>